<feature type="transmembrane region" description="Helical" evidence="5">
    <location>
        <begin position="12"/>
        <end position="33"/>
    </location>
</feature>
<dbReference type="AlphaFoldDB" id="A0A7L7KR41"/>
<organism evidence="6 7">
    <name type="scientific">Candidatus Xianfuyuplasma coldseepsis</name>
    <dbReference type="NCBI Taxonomy" id="2782163"/>
    <lineage>
        <taxon>Bacteria</taxon>
        <taxon>Bacillati</taxon>
        <taxon>Mycoplasmatota</taxon>
        <taxon>Mollicutes</taxon>
        <taxon>Candidatus Izemoplasmatales</taxon>
        <taxon>Candidatus Izemoplasmataceae</taxon>
        <taxon>Candidatus Xianfuyuplasma</taxon>
    </lineage>
</organism>
<evidence type="ECO:0000256" key="2">
    <source>
        <dbReference type="ARBA" id="ARBA00022692"/>
    </source>
</evidence>
<evidence type="ECO:0000256" key="1">
    <source>
        <dbReference type="ARBA" id="ARBA00004141"/>
    </source>
</evidence>
<reference evidence="6 7" key="1">
    <citation type="submission" date="2020-02" db="EMBL/GenBank/DDBJ databases">
        <authorList>
            <person name="Zheng R.K."/>
            <person name="Sun C.M."/>
        </authorList>
    </citation>
    <scope>NUCLEOTIDE SEQUENCE [LARGE SCALE GENOMIC DNA]</scope>
    <source>
        <strain evidence="7">zrk13</strain>
    </source>
</reference>
<name>A0A7L7KR41_9MOLU</name>
<feature type="transmembrane region" description="Helical" evidence="5">
    <location>
        <begin position="131"/>
        <end position="153"/>
    </location>
</feature>
<dbReference type="KEGG" id="xcl:G4Z02_03680"/>
<keyword evidence="4 5" id="KW-0472">Membrane</keyword>
<dbReference type="Proteomes" id="UP000514720">
    <property type="component" value="Chromosome"/>
</dbReference>
<keyword evidence="2 5" id="KW-0812">Transmembrane</keyword>
<sequence>MLSAIIPEEVALPFNFDVVLILIFSAYLVYGYISGGHKQIRLSINLILPFVIIYYMGPMITNYLYVPLSNTLFFELVSEYLSFGKNTVTMIIAYLSTYIVVFTGIFILSIYARRYLLNENMRAKLGKKNNYLGALFSLINGYVLVYFIILPAFSINLVSVNSYLTNFVLEHPPPFSRIARTAEKAVPIKGLADKADAFQQLLSQEGIEDYYNEAITEYQQQYMGGANSYEKDFMNLVYSDLTEEAKNALDTAYFEMFDESLSLTNYYGVSYILVTETDTNTYLYQDLLDYENQFNEIFDANQEIVDVYEASVENYEELLANYEYTQAYELYLDELDVYLDALEAYETLKVDALLSGTAFTQEFTETRPEMSLDEPSNYVPYEGTVAPIDPELEPSDEVVAAQEYVDDYANKEDIRSDLTSLGSNFENHAGLLKWYVEGLSNGDNTPPNMNNISAVIVSFKANYDDIMAGVSDDALEEKLYLAQMSIRSYDVFTLWLECTMENIDTVELDDIALESSRCPAFNTALVVDYDFADEAFSIVGTLFEGESVSWIISQFKYDYEAGLFDEPFEGFPEVQDILESTKGLVDEYEEYYKDIASSIQGDIPMILKIGISVMKYHLDVYETLETTPLIAAVFNDAARFCGNPQYVQGYDVQICTQNSSEGGLFGDFMNVRYLVGEIYFKAYFMVDEENNPKVYDSDKMHAFLAEVNASVENNVITQESVSAIADQFAFNVVDETNGTTLLEQMYADGQITIEAMRILGEDEYGLFSDDFRLKVKSLIR</sequence>
<feature type="transmembrane region" description="Helical" evidence="5">
    <location>
        <begin position="88"/>
        <end position="111"/>
    </location>
</feature>
<gene>
    <name evidence="6" type="ORF">G4Z02_03680</name>
</gene>
<evidence type="ECO:0000256" key="3">
    <source>
        <dbReference type="ARBA" id="ARBA00022989"/>
    </source>
</evidence>
<dbReference type="InterPro" id="IPR003825">
    <property type="entry name" value="Colicin-V_CvpA"/>
</dbReference>
<keyword evidence="7" id="KW-1185">Reference proteome</keyword>
<accession>A0A7L7KR41</accession>
<comment type="subcellular location">
    <subcellularLocation>
        <location evidence="1">Membrane</location>
        <topology evidence="1">Multi-pass membrane protein</topology>
    </subcellularLocation>
</comment>
<dbReference type="EMBL" id="CP048914">
    <property type="protein sequence ID" value="QMS84889.1"/>
    <property type="molecule type" value="Genomic_DNA"/>
</dbReference>
<evidence type="ECO:0000256" key="5">
    <source>
        <dbReference type="SAM" id="Phobius"/>
    </source>
</evidence>
<evidence type="ECO:0000313" key="7">
    <source>
        <dbReference type="Proteomes" id="UP000514720"/>
    </source>
</evidence>
<dbReference type="Pfam" id="PF02674">
    <property type="entry name" value="Colicin_V"/>
    <property type="match status" value="1"/>
</dbReference>
<evidence type="ECO:0000313" key="6">
    <source>
        <dbReference type="EMBL" id="QMS84889.1"/>
    </source>
</evidence>
<keyword evidence="3 5" id="KW-1133">Transmembrane helix</keyword>
<dbReference type="GO" id="GO:0016020">
    <property type="term" value="C:membrane"/>
    <property type="evidence" value="ECO:0007669"/>
    <property type="project" value="UniProtKB-SubCell"/>
</dbReference>
<dbReference type="RefSeq" id="WP_258878510.1">
    <property type="nucleotide sequence ID" value="NZ_CP048914.1"/>
</dbReference>
<evidence type="ECO:0000256" key="4">
    <source>
        <dbReference type="ARBA" id="ARBA00023136"/>
    </source>
</evidence>
<feature type="transmembrane region" description="Helical" evidence="5">
    <location>
        <begin position="45"/>
        <end position="68"/>
    </location>
</feature>
<dbReference type="GO" id="GO:0009403">
    <property type="term" value="P:toxin biosynthetic process"/>
    <property type="evidence" value="ECO:0007669"/>
    <property type="project" value="InterPro"/>
</dbReference>
<proteinExistence type="predicted"/>
<protein>
    <submittedName>
        <fullName evidence="6">CvpA family protein</fullName>
    </submittedName>
</protein>